<dbReference type="InterPro" id="IPR013094">
    <property type="entry name" value="AB_hydrolase_3"/>
</dbReference>
<comment type="caution">
    <text evidence="5">The sequence shown here is derived from an EMBL/GenBank/DDBJ whole genome shotgun (WGS) entry which is preliminary data.</text>
</comment>
<evidence type="ECO:0000256" key="2">
    <source>
        <dbReference type="ARBA" id="ARBA00022801"/>
    </source>
</evidence>
<evidence type="ECO:0000259" key="4">
    <source>
        <dbReference type="Pfam" id="PF07859"/>
    </source>
</evidence>
<reference evidence="5 6" key="1">
    <citation type="submission" date="2024-06" db="EMBL/GenBank/DDBJ databases">
        <title>The Natural Products Discovery Center: Release of the First 8490 Sequenced Strains for Exploring Actinobacteria Biosynthetic Diversity.</title>
        <authorList>
            <person name="Kalkreuter E."/>
            <person name="Kautsar S.A."/>
            <person name="Yang D."/>
            <person name="Bader C.D."/>
            <person name="Teijaro C.N."/>
            <person name="Fluegel L."/>
            <person name="Davis C.M."/>
            <person name="Simpson J.R."/>
            <person name="Lauterbach L."/>
            <person name="Steele A.D."/>
            <person name="Gui C."/>
            <person name="Meng S."/>
            <person name="Li G."/>
            <person name="Viehrig K."/>
            <person name="Ye F."/>
            <person name="Su P."/>
            <person name="Kiefer A.F."/>
            <person name="Nichols A."/>
            <person name="Cepeda A.J."/>
            <person name="Yan W."/>
            <person name="Fan B."/>
            <person name="Jiang Y."/>
            <person name="Adhikari A."/>
            <person name="Zheng C.-J."/>
            <person name="Schuster L."/>
            <person name="Cowan T.M."/>
            <person name="Smanski M.J."/>
            <person name="Chevrette M.G."/>
            <person name="De Carvalho L.P.S."/>
            <person name="Shen B."/>
        </authorList>
    </citation>
    <scope>NUCLEOTIDE SEQUENCE [LARGE SCALE GENOMIC DNA]</scope>
    <source>
        <strain evidence="5 6">NPDC006286</strain>
    </source>
</reference>
<dbReference type="SUPFAM" id="SSF53474">
    <property type="entry name" value="alpha/beta-Hydrolases"/>
    <property type="match status" value="1"/>
</dbReference>
<feature type="domain" description="Alpha/beta hydrolase fold-3" evidence="4">
    <location>
        <begin position="82"/>
        <end position="289"/>
    </location>
</feature>
<name>A0ABV2VW60_9ACTN</name>
<dbReference type="RefSeq" id="WP_355668105.1">
    <property type="nucleotide sequence ID" value="NZ_JBEXRX010000206.1"/>
</dbReference>
<dbReference type="InterPro" id="IPR050300">
    <property type="entry name" value="GDXG_lipolytic_enzyme"/>
</dbReference>
<dbReference type="Pfam" id="PF07859">
    <property type="entry name" value="Abhydrolase_3"/>
    <property type="match status" value="1"/>
</dbReference>
<comment type="similarity">
    <text evidence="1">Belongs to the 'GDXG' lipolytic enzyme family.</text>
</comment>
<evidence type="ECO:0000256" key="1">
    <source>
        <dbReference type="ARBA" id="ARBA00010515"/>
    </source>
</evidence>
<keyword evidence="6" id="KW-1185">Reference proteome</keyword>
<dbReference type="InterPro" id="IPR033140">
    <property type="entry name" value="Lipase_GDXG_put_SER_AS"/>
</dbReference>
<dbReference type="PANTHER" id="PTHR48081">
    <property type="entry name" value="AB HYDROLASE SUPERFAMILY PROTEIN C4A8.06C"/>
    <property type="match status" value="1"/>
</dbReference>
<dbReference type="InterPro" id="IPR029058">
    <property type="entry name" value="AB_hydrolase_fold"/>
</dbReference>
<gene>
    <name evidence="5" type="ORF">ABZ071_32935</name>
</gene>
<dbReference type="PANTHER" id="PTHR48081:SF8">
    <property type="entry name" value="ALPHA_BETA HYDROLASE FOLD-3 DOMAIN-CONTAINING PROTEIN-RELATED"/>
    <property type="match status" value="1"/>
</dbReference>
<feature type="active site" evidence="3">
    <location>
        <position position="160"/>
    </location>
</feature>
<dbReference type="InterPro" id="IPR002168">
    <property type="entry name" value="Lipase_GDXG_HIS_AS"/>
</dbReference>
<accession>A0ABV2VW60</accession>
<dbReference type="PROSITE" id="PS01174">
    <property type="entry name" value="LIPASE_GDXG_SER"/>
    <property type="match status" value="1"/>
</dbReference>
<sequence length="319" mass="34269">MPLHPQAQAHLDRLAAVNFGNLHTAAPEQARAGARRLTAASVGEPEKVGEVYDRVAATEAGDMLVRIYRPMGVPAGQALPVVVFFHGGGYVLGDLDSHDGLVRALTNGSQSVVVSVDYPLAPENKFPGPVNAGYAATRWVADNADELGVDPARLAVAGDSAGGNLAAAVTLKARAARQPHIGFQLLVYPDLDFRRTNHSIIEFAGKYGNITREAQQWFMNHYITAEDDKLDPLVSPLLEPDLSGLPPAFIITAEYDALRDEGEEYGQRLAAAGVPVTVKRYNGMIHEFLRHPFDDAKIAIGDATAALRNFFDPEALPAT</sequence>
<protein>
    <submittedName>
        <fullName evidence="5">Alpha/beta hydrolase</fullName>
    </submittedName>
</protein>
<dbReference type="GO" id="GO:0016787">
    <property type="term" value="F:hydrolase activity"/>
    <property type="evidence" value="ECO:0007669"/>
    <property type="project" value="UniProtKB-KW"/>
</dbReference>
<organism evidence="5 6">
    <name type="scientific">Micromonospora fulviviridis</name>
    <dbReference type="NCBI Taxonomy" id="47860"/>
    <lineage>
        <taxon>Bacteria</taxon>
        <taxon>Bacillati</taxon>
        <taxon>Actinomycetota</taxon>
        <taxon>Actinomycetes</taxon>
        <taxon>Micromonosporales</taxon>
        <taxon>Micromonosporaceae</taxon>
        <taxon>Micromonospora</taxon>
    </lineage>
</organism>
<keyword evidence="2 5" id="KW-0378">Hydrolase</keyword>
<dbReference type="Proteomes" id="UP001550348">
    <property type="component" value="Unassembled WGS sequence"/>
</dbReference>
<dbReference type="EMBL" id="JBEXRX010000206">
    <property type="protein sequence ID" value="MEU0156602.1"/>
    <property type="molecule type" value="Genomic_DNA"/>
</dbReference>
<dbReference type="Gene3D" id="3.40.50.1820">
    <property type="entry name" value="alpha/beta hydrolase"/>
    <property type="match status" value="1"/>
</dbReference>
<evidence type="ECO:0000313" key="6">
    <source>
        <dbReference type="Proteomes" id="UP001550348"/>
    </source>
</evidence>
<proteinExistence type="inferred from homology"/>
<evidence type="ECO:0000256" key="3">
    <source>
        <dbReference type="PROSITE-ProRule" id="PRU10038"/>
    </source>
</evidence>
<evidence type="ECO:0000313" key="5">
    <source>
        <dbReference type="EMBL" id="MEU0156602.1"/>
    </source>
</evidence>
<dbReference type="PROSITE" id="PS01173">
    <property type="entry name" value="LIPASE_GDXG_HIS"/>
    <property type="match status" value="1"/>
</dbReference>